<accession>A0A336NGB1</accession>
<feature type="region of interest" description="Disordered" evidence="1">
    <location>
        <begin position="80"/>
        <end position="109"/>
    </location>
</feature>
<sequence length="109" mass="11976">MNIKYFITAFATFASISIAQGASFLASQNLIQRASSAVPPIGLFSSEQLRKVLYEVFQIELSCTNNSEYITAAKLVPVSHSGKKRGYNPKKGPGKRGRPNLFTRSPMSF</sequence>
<gene>
    <name evidence="3" type="ORF">NCTC12860_01239</name>
</gene>
<dbReference type="OMA" id="ACLDNNQ"/>
<proteinExistence type="predicted"/>
<feature type="signal peptide" evidence="2">
    <location>
        <begin position="1"/>
        <end position="21"/>
    </location>
</feature>
<feature type="compositionally biased region" description="Basic residues" evidence="1">
    <location>
        <begin position="81"/>
        <end position="98"/>
    </location>
</feature>
<reference evidence="3 4" key="1">
    <citation type="submission" date="2018-06" db="EMBL/GenBank/DDBJ databases">
        <authorList>
            <consortium name="Pathogen Informatics"/>
            <person name="Doyle S."/>
        </authorList>
    </citation>
    <scope>NUCLEOTIDE SEQUENCE [LARGE SCALE GENOMIC DNA]</scope>
    <source>
        <strain evidence="3 4">NCTC12860</strain>
    </source>
</reference>
<dbReference type="Proteomes" id="UP000253846">
    <property type="component" value="Unassembled WGS sequence"/>
</dbReference>
<evidence type="ECO:0000313" key="3">
    <source>
        <dbReference type="EMBL" id="SSZ40094.1"/>
    </source>
</evidence>
<dbReference type="AlphaFoldDB" id="A0A336NGB1"/>
<evidence type="ECO:0000256" key="2">
    <source>
        <dbReference type="SAM" id="SignalP"/>
    </source>
</evidence>
<dbReference type="RefSeq" id="WP_012754661.1">
    <property type="nucleotide sequence ID" value="NZ_CACVBG010000004.1"/>
</dbReference>
<name>A0A336NGB1_BARGR</name>
<protein>
    <submittedName>
        <fullName evidence="3">Uncharacterized protein</fullName>
    </submittedName>
</protein>
<organism evidence="3 4">
    <name type="scientific">Bartonella grahamii</name>
    <dbReference type="NCBI Taxonomy" id="33045"/>
    <lineage>
        <taxon>Bacteria</taxon>
        <taxon>Pseudomonadati</taxon>
        <taxon>Pseudomonadota</taxon>
        <taxon>Alphaproteobacteria</taxon>
        <taxon>Hyphomicrobiales</taxon>
        <taxon>Bartonellaceae</taxon>
        <taxon>Bartonella</taxon>
    </lineage>
</organism>
<evidence type="ECO:0000256" key="1">
    <source>
        <dbReference type="SAM" id="MobiDB-lite"/>
    </source>
</evidence>
<keyword evidence="2" id="KW-0732">Signal</keyword>
<dbReference type="EMBL" id="UFTD01000002">
    <property type="protein sequence ID" value="SSZ40094.1"/>
    <property type="molecule type" value="Genomic_DNA"/>
</dbReference>
<feature type="chain" id="PRO_5016346490" evidence="2">
    <location>
        <begin position="22"/>
        <end position="109"/>
    </location>
</feature>
<evidence type="ECO:0000313" key="4">
    <source>
        <dbReference type="Proteomes" id="UP000253846"/>
    </source>
</evidence>